<reference evidence="2" key="2">
    <citation type="submission" date="2014-03" db="EMBL/GenBank/DDBJ databases">
        <authorList>
            <person name="Genoscope - CEA"/>
        </authorList>
    </citation>
    <scope>NUCLEOTIDE SEQUENCE</scope>
</reference>
<dbReference type="Gene3D" id="1.10.533.10">
    <property type="entry name" value="Death Domain, Fas"/>
    <property type="match status" value="1"/>
</dbReference>
<evidence type="ECO:0000259" key="1">
    <source>
        <dbReference type="PROSITE" id="PS50209"/>
    </source>
</evidence>
<evidence type="ECO:0000313" key="3">
    <source>
        <dbReference type="Proteomes" id="UP000193380"/>
    </source>
</evidence>
<dbReference type="PROSITE" id="PS50209">
    <property type="entry name" value="CARD"/>
    <property type="match status" value="1"/>
</dbReference>
<dbReference type="GO" id="GO:0042981">
    <property type="term" value="P:regulation of apoptotic process"/>
    <property type="evidence" value="ECO:0007669"/>
    <property type="project" value="InterPro"/>
</dbReference>
<sequence>MSRLDTCFFKLSTSTFDFCVHKTQEIFCLHIPLLDFHLSMAAQLKLARWQIVNDLNEPNIKAICDNLLQKNVINKFERDSMTHRMLDRADMARQLVDTVISKGNNASTLMIEALQQVDQHLFKEIERNLALANHTVVQAGAQGAPDAPPNYNNLM</sequence>
<dbReference type="Proteomes" id="UP000193380">
    <property type="component" value="Unassembled WGS sequence"/>
</dbReference>
<dbReference type="AlphaFoldDB" id="A0A060WHL4"/>
<evidence type="ECO:0000313" key="2">
    <source>
        <dbReference type="EMBL" id="CDQ66526.1"/>
    </source>
</evidence>
<gene>
    <name evidence="2" type="ORF">GSONMT00075506001</name>
</gene>
<proteinExistence type="predicted"/>
<organism evidence="2 3">
    <name type="scientific">Oncorhynchus mykiss</name>
    <name type="common">Rainbow trout</name>
    <name type="synonym">Salmo gairdneri</name>
    <dbReference type="NCBI Taxonomy" id="8022"/>
    <lineage>
        <taxon>Eukaryota</taxon>
        <taxon>Metazoa</taxon>
        <taxon>Chordata</taxon>
        <taxon>Craniata</taxon>
        <taxon>Vertebrata</taxon>
        <taxon>Euteleostomi</taxon>
        <taxon>Actinopterygii</taxon>
        <taxon>Neopterygii</taxon>
        <taxon>Teleostei</taxon>
        <taxon>Protacanthopterygii</taxon>
        <taxon>Salmoniformes</taxon>
        <taxon>Salmonidae</taxon>
        <taxon>Salmoninae</taxon>
        <taxon>Oncorhynchus</taxon>
    </lineage>
</organism>
<accession>A0A060WHL4</accession>
<dbReference type="InterPro" id="IPR011029">
    <property type="entry name" value="DEATH-like_dom_sf"/>
</dbReference>
<dbReference type="SUPFAM" id="SSF47986">
    <property type="entry name" value="DEATH domain"/>
    <property type="match status" value="1"/>
</dbReference>
<feature type="domain" description="CARD" evidence="1">
    <location>
        <begin position="44"/>
        <end position="129"/>
    </location>
</feature>
<dbReference type="EMBL" id="FR904546">
    <property type="protein sequence ID" value="CDQ66526.1"/>
    <property type="molecule type" value="Genomic_DNA"/>
</dbReference>
<reference evidence="2" key="1">
    <citation type="journal article" date="2014" name="Nat. Commun.">
        <title>The rainbow trout genome provides novel insights into evolution after whole-genome duplication in vertebrates.</title>
        <authorList>
            <person name="Berthelot C."/>
            <person name="Brunet F."/>
            <person name="Chalopin D."/>
            <person name="Juanchich A."/>
            <person name="Bernard M."/>
            <person name="Noel B."/>
            <person name="Bento P."/>
            <person name="Da Silva C."/>
            <person name="Labadie K."/>
            <person name="Alberti A."/>
            <person name="Aury J.M."/>
            <person name="Louis A."/>
            <person name="Dehais P."/>
            <person name="Bardou P."/>
            <person name="Montfort J."/>
            <person name="Klopp C."/>
            <person name="Cabau C."/>
            <person name="Gaspin C."/>
            <person name="Thorgaard G.H."/>
            <person name="Boussaha M."/>
            <person name="Quillet E."/>
            <person name="Guyomard R."/>
            <person name="Galiana D."/>
            <person name="Bobe J."/>
            <person name="Volff J.N."/>
            <person name="Genet C."/>
            <person name="Wincker P."/>
            <person name="Jaillon O."/>
            <person name="Roest Crollius H."/>
            <person name="Guiguen Y."/>
        </authorList>
    </citation>
    <scope>NUCLEOTIDE SEQUENCE [LARGE SCALE GENOMIC DNA]</scope>
</reference>
<dbReference type="PaxDb" id="8022-A0A060WHL4"/>
<name>A0A060WHL4_ONCMY</name>
<protein>
    <recommendedName>
        <fullName evidence="1">CARD domain-containing protein</fullName>
    </recommendedName>
</protein>
<dbReference type="InterPro" id="IPR001315">
    <property type="entry name" value="CARD"/>
</dbReference>
<dbReference type="Pfam" id="PF00619">
    <property type="entry name" value="CARD"/>
    <property type="match status" value="1"/>
</dbReference>